<evidence type="ECO:0000313" key="3">
    <source>
        <dbReference type="Proteomes" id="UP001497482"/>
    </source>
</evidence>
<dbReference type="EMBL" id="OZ035830">
    <property type="protein sequence ID" value="CAL1613332.1"/>
    <property type="molecule type" value="Genomic_DNA"/>
</dbReference>
<feature type="region of interest" description="Disordered" evidence="1">
    <location>
        <begin position="1"/>
        <end position="43"/>
    </location>
</feature>
<evidence type="ECO:0000256" key="1">
    <source>
        <dbReference type="SAM" id="MobiDB-lite"/>
    </source>
</evidence>
<feature type="compositionally biased region" description="Low complexity" evidence="1">
    <location>
        <begin position="9"/>
        <end position="22"/>
    </location>
</feature>
<name>A0AAV2MIS3_KNICA</name>
<reference evidence="2 3" key="1">
    <citation type="submission" date="2024-04" db="EMBL/GenBank/DDBJ databases">
        <authorList>
            <person name="Waldvogel A.-M."/>
            <person name="Schoenle A."/>
        </authorList>
    </citation>
    <scope>NUCLEOTIDE SEQUENCE [LARGE SCALE GENOMIC DNA]</scope>
</reference>
<keyword evidence="3" id="KW-1185">Reference proteome</keyword>
<organism evidence="2 3">
    <name type="scientific">Knipowitschia caucasica</name>
    <name type="common">Caucasian dwarf goby</name>
    <name type="synonym">Pomatoschistus caucasicus</name>
    <dbReference type="NCBI Taxonomy" id="637954"/>
    <lineage>
        <taxon>Eukaryota</taxon>
        <taxon>Metazoa</taxon>
        <taxon>Chordata</taxon>
        <taxon>Craniata</taxon>
        <taxon>Vertebrata</taxon>
        <taxon>Euteleostomi</taxon>
        <taxon>Actinopterygii</taxon>
        <taxon>Neopterygii</taxon>
        <taxon>Teleostei</taxon>
        <taxon>Neoteleostei</taxon>
        <taxon>Acanthomorphata</taxon>
        <taxon>Gobiaria</taxon>
        <taxon>Gobiiformes</taxon>
        <taxon>Gobioidei</taxon>
        <taxon>Gobiidae</taxon>
        <taxon>Gobiinae</taxon>
        <taxon>Knipowitschia</taxon>
    </lineage>
</organism>
<protein>
    <submittedName>
        <fullName evidence="2">Uncharacterized protein</fullName>
    </submittedName>
</protein>
<sequence length="78" mass="8228">MLSSLNIRAPVSPDDSAPDSPSILLRNASPVPPSPRKSVRLASRDPGSVRAFLAARGVVPGPDATEVLQTFHVLLCQQ</sequence>
<accession>A0AAV2MIS3</accession>
<dbReference type="Proteomes" id="UP001497482">
    <property type="component" value="Chromosome 8"/>
</dbReference>
<gene>
    <name evidence="2" type="ORF">KC01_LOCUS39564</name>
</gene>
<evidence type="ECO:0000313" key="2">
    <source>
        <dbReference type="EMBL" id="CAL1613332.1"/>
    </source>
</evidence>
<dbReference type="AlphaFoldDB" id="A0AAV2MIS3"/>
<proteinExistence type="predicted"/>